<protein>
    <submittedName>
        <fullName evidence="2">Uncharacterized protein</fullName>
    </submittedName>
</protein>
<keyword evidence="1" id="KW-0812">Transmembrane</keyword>
<dbReference type="EMBL" id="MT144128">
    <property type="protein sequence ID" value="QJA49282.1"/>
    <property type="molecule type" value="Genomic_DNA"/>
</dbReference>
<gene>
    <name evidence="2" type="ORF">TM448A01287_0013</name>
    <name evidence="3" type="ORF">TM448B01325_0007</name>
</gene>
<evidence type="ECO:0000256" key="1">
    <source>
        <dbReference type="SAM" id="Phobius"/>
    </source>
</evidence>
<evidence type="ECO:0000313" key="2">
    <source>
        <dbReference type="EMBL" id="QJA49282.1"/>
    </source>
</evidence>
<dbReference type="EMBL" id="MT144734">
    <property type="protein sequence ID" value="QJH98448.1"/>
    <property type="molecule type" value="Genomic_DNA"/>
</dbReference>
<accession>A0A6H1ZP93</accession>
<dbReference type="AlphaFoldDB" id="A0A6H1ZP93"/>
<keyword evidence="1" id="KW-1133">Transmembrane helix</keyword>
<evidence type="ECO:0000313" key="3">
    <source>
        <dbReference type="EMBL" id="QJH98448.1"/>
    </source>
</evidence>
<keyword evidence="1" id="KW-0472">Membrane</keyword>
<organism evidence="2">
    <name type="scientific">viral metagenome</name>
    <dbReference type="NCBI Taxonomy" id="1070528"/>
    <lineage>
        <taxon>unclassified sequences</taxon>
        <taxon>metagenomes</taxon>
        <taxon>organismal metagenomes</taxon>
    </lineage>
</organism>
<sequence length="47" mass="5217">MDVLAALVIGAVPAQYIALAALVVVLVELKELKRRVGRIETRMNERK</sequence>
<proteinExistence type="predicted"/>
<name>A0A6H1ZP93_9ZZZZ</name>
<reference evidence="2" key="1">
    <citation type="submission" date="2020-03" db="EMBL/GenBank/DDBJ databases">
        <title>The deep terrestrial virosphere.</title>
        <authorList>
            <person name="Holmfeldt K."/>
            <person name="Nilsson E."/>
            <person name="Simone D."/>
            <person name="Lopez-Fernandez M."/>
            <person name="Wu X."/>
            <person name="de Brujin I."/>
            <person name="Lundin D."/>
            <person name="Andersson A."/>
            <person name="Bertilsson S."/>
            <person name="Dopson M."/>
        </authorList>
    </citation>
    <scope>NUCLEOTIDE SEQUENCE</scope>
    <source>
        <strain evidence="2">TM448A01287</strain>
        <strain evidence="3">TM448B01325</strain>
    </source>
</reference>
<feature type="transmembrane region" description="Helical" evidence="1">
    <location>
        <begin position="6"/>
        <end position="29"/>
    </location>
</feature>